<gene>
    <name evidence="2" type="ORF">PGLA2088_LOCUS11622</name>
</gene>
<sequence>MAPPPTVSQAICFDDDLDGGSSVAEVSSEEEEEDLEASKAAARTTYKRRQLTFKRVVCEVPYIVEGFWLRRLARRRILKHIAEECAQFAPVLRRRSAELR</sequence>
<dbReference type="EMBL" id="CAJNNW010013499">
    <property type="protein sequence ID" value="CAE8655502.1"/>
    <property type="molecule type" value="Genomic_DNA"/>
</dbReference>
<proteinExistence type="predicted"/>
<dbReference type="Proteomes" id="UP000626109">
    <property type="component" value="Unassembled WGS sequence"/>
</dbReference>
<evidence type="ECO:0000313" key="3">
    <source>
        <dbReference type="Proteomes" id="UP000626109"/>
    </source>
</evidence>
<feature type="non-terminal residue" evidence="2">
    <location>
        <position position="100"/>
    </location>
</feature>
<protein>
    <submittedName>
        <fullName evidence="2">Uncharacterized protein</fullName>
    </submittedName>
</protein>
<feature type="region of interest" description="Disordered" evidence="1">
    <location>
        <begin position="1"/>
        <end position="37"/>
    </location>
</feature>
<comment type="caution">
    <text evidence="2">The sequence shown here is derived from an EMBL/GenBank/DDBJ whole genome shotgun (WGS) entry which is preliminary data.</text>
</comment>
<organism evidence="2 3">
    <name type="scientific">Polarella glacialis</name>
    <name type="common">Dinoflagellate</name>
    <dbReference type="NCBI Taxonomy" id="89957"/>
    <lineage>
        <taxon>Eukaryota</taxon>
        <taxon>Sar</taxon>
        <taxon>Alveolata</taxon>
        <taxon>Dinophyceae</taxon>
        <taxon>Suessiales</taxon>
        <taxon>Suessiaceae</taxon>
        <taxon>Polarella</taxon>
    </lineage>
</organism>
<name>A0A813ISL6_POLGL</name>
<dbReference type="AlphaFoldDB" id="A0A813ISL6"/>
<evidence type="ECO:0000313" key="2">
    <source>
        <dbReference type="EMBL" id="CAE8655502.1"/>
    </source>
</evidence>
<accession>A0A813ISL6</accession>
<evidence type="ECO:0000256" key="1">
    <source>
        <dbReference type="SAM" id="MobiDB-lite"/>
    </source>
</evidence>
<reference evidence="2" key="1">
    <citation type="submission" date="2021-02" db="EMBL/GenBank/DDBJ databases">
        <authorList>
            <person name="Dougan E. K."/>
            <person name="Rhodes N."/>
            <person name="Thang M."/>
            <person name="Chan C."/>
        </authorList>
    </citation>
    <scope>NUCLEOTIDE SEQUENCE</scope>
</reference>